<comment type="caution">
    <text evidence="5">The sequence shown here is derived from an EMBL/GenBank/DDBJ whole genome shotgun (WGS) entry which is preliminary data.</text>
</comment>
<dbReference type="SMART" id="SM00822">
    <property type="entry name" value="PKS_KR"/>
    <property type="match status" value="1"/>
</dbReference>
<dbReference type="GO" id="GO:0032787">
    <property type="term" value="P:monocarboxylic acid metabolic process"/>
    <property type="evidence" value="ECO:0007669"/>
    <property type="project" value="UniProtKB-ARBA"/>
</dbReference>
<protein>
    <submittedName>
        <fullName evidence="5">3-oxoacyl-[acyl-carrier protein] reductase</fullName>
        <ecNumber evidence="5">1.1.1.100</ecNumber>
    </submittedName>
</protein>
<dbReference type="InterPro" id="IPR002347">
    <property type="entry name" value="SDR_fam"/>
</dbReference>
<dbReference type="EMBL" id="JXLU01000043">
    <property type="protein sequence ID" value="KIO73422.1"/>
    <property type="molecule type" value="Genomic_DNA"/>
</dbReference>
<evidence type="ECO:0000259" key="4">
    <source>
        <dbReference type="SMART" id="SM00822"/>
    </source>
</evidence>
<dbReference type="InterPro" id="IPR036291">
    <property type="entry name" value="NAD(P)-bd_dom_sf"/>
</dbReference>
<dbReference type="PRINTS" id="PR00081">
    <property type="entry name" value="GDHRDH"/>
</dbReference>
<dbReference type="PANTHER" id="PTHR42879">
    <property type="entry name" value="3-OXOACYL-(ACYL-CARRIER-PROTEIN) REDUCTASE"/>
    <property type="match status" value="1"/>
</dbReference>
<dbReference type="NCBIfam" id="NF004198">
    <property type="entry name" value="PRK05653.1-3"/>
    <property type="match status" value="1"/>
</dbReference>
<dbReference type="NCBIfam" id="NF005559">
    <property type="entry name" value="PRK07231.1"/>
    <property type="match status" value="1"/>
</dbReference>
<name>A0A0D0FSE1_9BACI</name>
<evidence type="ECO:0000256" key="1">
    <source>
        <dbReference type="ARBA" id="ARBA00006484"/>
    </source>
</evidence>
<keyword evidence="3 5" id="KW-0560">Oxidoreductase</keyword>
<dbReference type="NCBIfam" id="NF009466">
    <property type="entry name" value="PRK12826.1-2"/>
    <property type="match status" value="1"/>
</dbReference>
<dbReference type="PANTHER" id="PTHR42879:SF2">
    <property type="entry name" value="3-OXOACYL-[ACYL-CARRIER-PROTEIN] REDUCTASE FABG"/>
    <property type="match status" value="1"/>
</dbReference>
<dbReference type="Pfam" id="PF13561">
    <property type="entry name" value="adh_short_C2"/>
    <property type="match status" value="1"/>
</dbReference>
<dbReference type="PRINTS" id="PR00080">
    <property type="entry name" value="SDRFAMILY"/>
</dbReference>
<dbReference type="GO" id="GO:0004316">
    <property type="term" value="F:3-oxoacyl-[acyl-carrier-protein] reductase (NADPH) activity"/>
    <property type="evidence" value="ECO:0007669"/>
    <property type="project" value="UniProtKB-EC"/>
</dbReference>
<dbReference type="FunFam" id="3.40.50.720:FF:000115">
    <property type="entry name" value="3-oxoacyl-[acyl-carrier-protein] reductase FabG"/>
    <property type="match status" value="1"/>
</dbReference>
<proteinExistence type="inferred from homology"/>
<dbReference type="InterPro" id="IPR020904">
    <property type="entry name" value="Sc_DH/Rdtase_CS"/>
</dbReference>
<evidence type="ECO:0000256" key="3">
    <source>
        <dbReference type="ARBA" id="ARBA00023002"/>
    </source>
</evidence>
<dbReference type="InterPro" id="IPR050259">
    <property type="entry name" value="SDR"/>
</dbReference>
<evidence type="ECO:0000313" key="6">
    <source>
        <dbReference type="Proteomes" id="UP000032076"/>
    </source>
</evidence>
<sequence length="247" mass="26622">MEKLINKVAVVTGAAQGIGASIVERLFADGATVVCLDVNLDKLKESILKIDKTGERAISLKCDVSNQEEVNQVFDQIYEKLGKVDILVNNAGIVRDAFFHKMTPEQWHAVINVNLNSMFYTCQAVIPKMRKQEYGKIVNISSTSSWGNMGQANYSAAKAGVIGLTRTLAKENGAKNITVNAIAPGQIDTDMTRNIPENIKMMGIMLTPAGRMGNPSEVASVVSFLASDDSSFVNGECISVSGGFLMP</sequence>
<keyword evidence="2" id="KW-0521">NADP</keyword>
<dbReference type="RefSeq" id="WP_041845375.1">
    <property type="nucleotide sequence ID" value="NZ_CP023704.1"/>
</dbReference>
<reference evidence="5 6" key="1">
    <citation type="submission" date="2015-01" db="EMBL/GenBank/DDBJ databases">
        <title>Draft Genome Sequences of Four Bacillus thermoamylovorans Strains, Isolated From Food Products.</title>
        <authorList>
            <person name="Krawcyk A.O."/>
            <person name="Berendsen E.M."/>
            <person name="Eijlander R.T."/>
            <person name="de Jong A."/>
            <person name="Wells-Bennik M."/>
            <person name="Kuipers O.P."/>
        </authorList>
    </citation>
    <scope>NUCLEOTIDE SEQUENCE [LARGE SCALE GENOMIC DNA]</scope>
    <source>
        <strain evidence="5 6">B4167</strain>
    </source>
</reference>
<dbReference type="InterPro" id="IPR057326">
    <property type="entry name" value="KR_dom"/>
</dbReference>
<dbReference type="Gene3D" id="3.40.50.720">
    <property type="entry name" value="NAD(P)-binding Rossmann-like Domain"/>
    <property type="match status" value="1"/>
</dbReference>
<accession>A0A0D0FSE1</accession>
<dbReference type="EC" id="1.1.1.100" evidence="5"/>
<organism evidence="5 6">
    <name type="scientific">Caldibacillus thermoamylovorans</name>
    <dbReference type="NCBI Taxonomy" id="35841"/>
    <lineage>
        <taxon>Bacteria</taxon>
        <taxon>Bacillati</taxon>
        <taxon>Bacillota</taxon>
        <taxon>Bacilli</taxon>
        <taxon>Bacillales</taxon>
        <taxon>Bacillaceae</taxon>
        <taxon>Caldibacillus</taxon>
    </lineage>
</organism>
<dbReference type="CDD" id="cd05333">
    <property type="entry name" value="BKR_SDR_c"/>
    <property type="match status" value="1"/>
</dbReference>
<gene>
    <name evidence="5" type="ORF">B4167_2145</name>
</gene>
<comment type="similarity">
    <text evidence="1">Belongs to the short-chain dehydrogenases/reductases (SDR) family.</text>
</comment>
<dbReference type="Proteomes" id="UP000032076">
    <property type="component" value="Unassembled WGS sequence"/>
</dbReference>
<dbReference type="KEGG" id="bthv:CQJ30_01880"/>
<dbReference type="AlphaFoldDB" id="A0A0D0FSE1"/>
<dbReference type="OrthoDB" id="9803333at2"/>
<evidence type="ECO:0000256" key="2">
    <source>
        <dbReference type="ARBA" id="ARBA00022857"/>
    </source>
</evidence>
<dbReference type="SUPFAM" id="SSF51735">
    <property type="entry name" value="NAD(P)-binding Rossmann-fold domains"/>
    <property type="match status" value="1"/>
</dbReference>
<evidence type="ECO:0000313" key="5">
    <source>
        <dbReference type="EMBL" id="KIO73422.1"/>
    </source>
</evidence>
<feature type="domain" description="Ketoreductase" evidence="4">
    <location>
        <begin position="7"/>
        <end position="190"/>
    </location>
</feature>
<dbReference type="PROSITE" id="PS00061">
    <property type="entry name" value="ADH_SHORT"/>
    <property type="match status" value="1"/>
</dbReference>